<dbReference type="Proteomes" id="UP000006281">
    <property type="component" value="Chromosome"/>
</dbReference>
<dbReference type="Gene3D" id="3.30.300.30">
    <property type="match status" value="1"/>
</dbReference>
<dbReference type="eggNOG" id="COG1020">
    <property type="taxonomic scope" value="Bacteria"/>
</dbReference>
<accession>K0K8E4</accession>
<evidence type="ECO:0000256" key="3">
    <source>
        <dbReference type="ARBA" id="ARBA00022553"/>
    </source>
</evidence>
<dbReference type="GO" id="GO:0043041">
    <property type="term" value="P:amino acid activation for nonribosomal peptide biosynthetic process"/>
    <property type="evidence" value="ECO:0007669"/>
    <property type="project" value="TreeGrafter"/>
</dbReference>
<dbReference type="Gene3D" id="3.40.50.1820">
    <property type="entry name" value="alpha/beta hydrolase"/>
    <property type="match status" value="1"/>
</dbReference>
<sequence>MSDLRERLGRLPLERRVRFLSLLRAGQDDRPAESPTRRERGDTAPLSHAQNLLWFLDRLSPGLPTYNIVLCLRLRGALDVAALEFALATVVARHETLRTSLRELDGGPCQVISPTVPVRLRATGVDRDGAAERRAQARELAEKLAQTPFDLGDGPLWRAGLFRTDEDEHLFVFVVHHVIFDGISAEVFTGELAELYGASVERRAPQLPDLPVQYADFALWQREWLSGPRLAKLSAYWRGQLADLPVLEIPTDLPRPPVFTFRGALERGPLSGEAVTAAHRLARELGVTPYAVYVAVLMTLLHRYSHQEDLVFGCSTSVRGRLELESLVGFFVNMLALRVDVGGDPSFRELVSRVDRVVREGFAHVDLPFEQVVQEVAPVRDLSRSPLVQLTFLLPERPRAVRIHGVDVDFEEPQTATSKFDMTWQVYEAGEQSSIDVEYCVDLFRPETVRSMQAHFARLLELAADAPDQALSGLDLLTPAEHTELVEHWDGPRHHRSARTVDDWFAEVAAHDPAAVAVSAGDRSLTYGELEERANRLAHLLRARGADREKLVALCLPRGVEHPVAVLAVLKAGAGFVPLDPAAPPDRIAGLLADADPCAVLTVTASAAGLPADRSDVLHLDRLDAELAAQPTTPPARAGAPGDLAYALYTSGSTGTPKGVLIEHRAVVNFIRSAQELFDLTAADRVLGYASYTFDVSVFELFAALLTGARLVVAEDADRLDLERLQNLLEHNEISVIDLPPSVMALLEPARLTRLRISFVGGEAFPGELVNRWNAVSRFFNGYGPTECTVTMIVQECSGHWDSSPPIGLPMANHVAHVLDESLRPVPYGVPGELVIGGAGLARGYLRRPELTGEKFVPDPFGTAPGGRLYRTGDLVKRQRDGAIVFLGRVDRQIKIRGVRIEPGEIEAVLAASPGVRQSYVMPWSDSRDQRYLVAYVGAPDGEVGAEELRAFAATKLPAGLVPQFVVVLPELPLTPSGKVDVRALPDPDAVARGGTQIVVPRTETEKVLAEELFGPMLRLDAVDVVTRFFELGGSSLQAAQLIFRIRRRFDVEITVADFFQDSTVAGLAVLVDRQRAARLDEDELLDLLEQMSDEEVERFMGAREGTGQ</sequence>
<evidence type="ECO:0000256" key="2">
    <source>
        <dbReference type="ARBA" id="ARBA00022450"/>
    </source>
</evidence>
<dbReference type="KEGG" id="sesp:BN6_56790"/>
<dbReference type="Gene3D" id="3.40.50.980">
    <property type="match status" value="2"/>
</dbReference>
<keyword evidence="2" id="KW-0596">Phosphopantetheine</keyword>
<dbReference type="Gene3D" id="3.30.559.10">
    <property type="entry name" value="Chloramphenicol acetyltransferase-like domain"/>
    <property type="match status" value="1"/>
</dbReference>
<dbReference type="InterPro" id="IPR006162">
    <property type="entry name" value="Ppantetheine_attach_site"/>
</dbReference>
<dbReference type="RefSeq" id="WP_015103050.1">
    <property type="nucleotide sequence ID" value="NC_019673.1"/>
</dbReference>
<dbReference type="FunFam" id="2.30.38.10:FF:000001">
    <property type="entry name" value="Non-ribosomal peptide synthetase PvdI"/>
    <property type="match status" value="1"/>
</dbReference>
<dbReference type="SUPFAM" id="SSF56801">
    <property type="entry name" value="Acetyl-CoA synthetase-like"/>
    <property type="match status" value="1"/>
</dbReference>
<dbReference type="SMART" id="SM00823">
    <property type="entry name" value="PKS_PP"/>
    <property type="match status" value="1"/>
</dbReference>
<dbReference type="Pfam" id="PF13193">
    <property type="entry name" value="AMP-binding_C"/>
    <property type="match status" value="1"/>
</dbReference>
<gene>
    <name evidence="5" type="primary">nrps14-3</name>
    <name evidence="5" type="ordered locus">BN6_56790</name>
</gene>
<evidence type="ECO:0000259" key="4">
    <source>
        <dbReference type="PROSITE" id="PS50075"/>
    </source>
</evidence>
<dbReference type="Pfam" id="PF00668">
    <property type="entry name" value="Condensation"/>
    <property type="match status" value="1"/>
</dbReference>
<dbReference type="InterPro" id="IPR020806">
    <property type="entry name" value="PKS_PP-bd"/>
</dbReference>
<keyword evidence="6" id="KW-1185">Reference proteome</keyword>
<dbReference type="PANTHER" id="PTHR45527:SF1">
    <property type="entry name" value="FATTY ACID SYNTHASE"/>
    <property type="match status" value="1"/>
</dbReference>
<name>K0K8E4_SACES</name>
<dbReference type="InterPro" id="IPR009081">
    <property type="entry name" value="PP-bd_ACP"/>
</dbReference>
<dbReference type="CDD" id="cd19531">
    <property type="entry name" value="LCL_NRPS-like"/>
    <property type="match status" value="1"/>
</dbReference>
<feature type="domain" description="Carrier" evidence="4">
    <location>
        <begin position="1000"/>
        <end position="1076"/>
    </location>
</feature>
<dbReference type="STRING" id="1179773.BN6_56790"/>
<dbReference type="PANTHER" id="PTHR45527">
    <property type="entry name" value="NONRIBOSOMAL PEPTIDE SYNTHETASE"/>
    <property type="match status" value="1"/>
</dbReference>
<dbReference type="HOGENOM" id="CLU_000022_2_4_11"/>
<dbReference type="InterPro" id="IPR029058">
    <property type="entry name" value="AB_hydrolase_fold"/>
</dbReference>
<dbReference type="Pfam" id="PF00550">
    <property type="entry name" value="PP-binding"/>
    <property type="match status" value="1"/>
</dbReference>
<dbReference type="BioCyc" id="SESP1179773:BN6_RS27370-MONOMER"/>
<dbReference type="FunFam" id="3.40.50.12780:FF:000012">
    <property type="entry name" value="Non-ribosomal peptide synthetase"/>
    <property type="match status" value="1"/>
</dbReference>
<dbReference type="InterPro" id="IPR023213">
    <property type="entry name" value="CAT-like_dom_sf"/>
</dbReference>
<proteinExistence type="predicted"/>
<dbReference type="GO" id="GO:0008610">
    <property type="term" value="P:lipid biosynthetic process"/>
    <property type="evidence" value="ECO:0007669"/>
    <property type="project" value="UniProtKB-ARBA"/>
</dbReference>
<dbReference type="SUPFAM" id="SSF52777">
    <property type="entry name" value="CoA-dependent acyltransferases"/>
    <property type="match status" value="2"/>
</dbReference>
<dbReference type="AlphaFoldDB" id="K0K8E4"/>
<dbReference type="FunFam" id="3.40.50.980:FF:000001">
    <property type="entry name" value="Non-ribosomal peptide synthetase"/>
    <property type="match status" value="1"/>
</dbReference>
<dbReference type="PROSITE" id="PS50075">
    <property type="entry name" value="CARRIER"/>
    <property type="match status" value="1"/>
</dbReference>
<dbReference type="CDD" id="cd05930">
    <property type="entry name" value="A_NRPS"/>
    <property type="match status" value="1"/>
</dbReference>
<evidence type="ECO:0000313" key="6">
    <source>
        <dbReference type="Proteomes" id="UP000006281"/>
    </source>
</evidence>
<comment type="cofactor">
    <cofactor evidence="1">
        <name>pantetheine 4'-phosphate</name>
        <dbReference type="ChEBI" id="CHEBI:47942"/>
    </cofactor>
</comment>
<dbReference type="OrthoDB" id="2472181at2"/>
<dbReference type="Pfam" id="PF00501">
    <property type="entry name" value="AMP-binding"/>
    <property type="match status" value="1"/>
</dbReference>
<dbReference type="InterPro" id="IPR036736">
    <property type="entry name" value="ACP-like_sf"/>
</dbReference>
<dbReference type="InterPro" id="IPR010071">
    <property type="entry name" value="AA_adenyl_dom"/>
</dbReference>
<dbReference type="NCBIfam" id="TIGR01733">
    <property type="entry name" value="AA-adenyl-dom"/>
    <property type="match status" value="1"/>
</dbReference>
<dbReference type="Gene3D" id="2.30.38.10">
    <property type="entry name" value="Luciferase, Domain 3"/>
    <property type="match status" value="1"/>
</dbReference>
<reference evidence="5 6" key="1">
    <citation type="journal article" date="2012" name="BMC Genomics">
        <title>Complete genome sequence of Saccharothrix espanaensis DSM 44229T and comparison to the other completely sequenced Pseudonocardiaceae.</title>
        <authorList>
            <person name="Strobel T."/>
            <person name="Al-Dilaimi A."/>
            <person name="Blom J."/>
            <person name="Gessner A."/>
            <person name="Kalinowski J."/>
            <person name="Luzhetska M."/>
            <person name="Puhler A."/>
            <person name="Szczepanowski R."/>
            <person name="Bechthold A."/>
            <person name="Ruckert C."/>
        </authorList>
    </citation>
    <scope>NUCLEOTIDE SEQUENCE [LARGE SCALE GENOMIC DNA]</scope>
    <source>
        <strain evidence="6">ATCC 51144 / DSM 44229 / JCM 9112 / NBRC 15066 / NRRL 15764</strain>
    </source>
</reference>
<dbReference type="InterPro" id="IPR025110">
    <property type="entry name" value="AMP-bd_C"/>
</dbReference>
<dbReference type="SUPFAM" id="SSF47336">
    <property type="entry name" value="ACP-like"/>
    <property type="match status" value="1"/>
</dbReference>
<dbReference type="PROSITE" id="PS00012">
    <property type="entry name" value="PHOSPHOPANTETHEINE"/>
    <property type="match status" value="1"/>
</dbReference>
<organism evidence="5 6">
    <name type="scientific">Saccharothrix espanaensis (strain ATCC 51144 / DSM 44229 / JCM 9112 / NBRC 15066 / NRRL 15764)</name>
    <dbReference type="NCBI Taxonomy" id="1179773"/>
    <lineage>
        <taxon>Bacteria</taxon>
        <taxon>Bacillati</taxon>
        <taxon>Actinomycetota</taxon>
        <taxon>Actinomycetes</taxon>
        <taxon>Pseudonocardiales</taxon>
        <taxon>Pseudonocardiaceae</taxon>
        <taxon>Saccharothrix</taxon>
    </lineage>
</organism>
<protein>
    <submittedName>
        <fullName evidence="5">Non-ribosomal peptide synthetase</fullName>
    </submittedName>
</protein>
<evidence type="ECO:0000256" key="1">
    <source>
        <dbReference type="ARBA" id="ARBA00001957"/>
    </source>
</evidence>
<dbReference type="GO" id="GO:0044550">
    <property type="term" value="P:secondary metabolite biosynthetic process"/>
    <property type="evidence" value="ECO:0007669"/>
    <property type="project" value="TreeGrafter"/>
</dbReference>
<dbReference type="GO" id="GO:0005829">
    <property type="term" value="C:cytosol"/>
    <property type="evidence" value="ECO:0007669"/>
    <property type="project" value="TreeGrafter"/>
</dbReference>
<dbReference type="PATRIC" id="fig|1179773.3.peg.5719"/>
<dbReference type="Gene3D" id="3.30.559.30">
    <property type="entry name" value="Nonribosomal peptide synthetase, condensation domain"/>
    <property type="match status" value="1"/>
</dbReference>
<dbReference type="GO" id="GO:0003824">
    <property type="term" value="F:catalytic activity"/>
    <property type="evidence" value="ECO:0007669"/>
    <property type="project" value="InterPro"/>
</dbReference>
<dbReference type="GO" id="GO:0031177">
    <property type="term" value="F:phosphopantetheine binding"/>
    <property type="evidence" value="ECO:0007669"/>
    <property type="project" value="InterPro"/>
</dbReference>
<keyword evidence="3" id="KW-0597">Phosphoprotein</keyword>
<evidence type="ECO:0000313" key="5">
    <source>
        <dbReference type="EMBL" id="CCH32938.1"/>
    </source>
</evidence>
<dbReference type="InterPro" id="IPR045851">
    <property type="entry name" value="AMP-bd_C_sf"/>
</dbReference>
<dbReference type="InterPro" id="IPR001242">
    <property type="entry name" value="Condensation_dom"/>
</dbReference>
<dbReference type="InterPro" id="IPR000873">
    <property type="entry name" value="AMP-dep_synth/lig_dom"/>
</dbReference>
<dbReference type="EMBL" id="HE804045">
    <property type="protein sequence ID" value="CCH32938.1"/>
    <property type="molecule type" value="Genomic_DNA"/>
</dbReference>